<dbReference type="GO" id="GO:0046982">
    <property type="term" value="F:protein heterodimerization activity"/>
    <property type="evidence" value="ECO:0007669"/>
    <property type="project" value="InterPro"/>
</dbReference>
<dbReference type="PRINTS" id="PR00622">
    <property type="entry name" value="HISTONEH3"/>
</dbReference>
<dbReference type="InterPro" id="IPR000164">
    <property type="entry name" value="Histone_H3/CENP-A"/>
</dbReference>
<comment type="caution">
    <text evidence="4">The sequence shown here is derived from an EMBL/GenBank/DDBJ whole genome shotgun (WGS) entry which is preliminary data.</text>
</comment>
<proteinExistence type="inferred from homology"/>
<dbReference type="InterPro" id="IPR009072">
    <property type="entry name" value="Histone-fold"/>
</dbReference>
<reference evidence="4" key="1">
    <citation type="submission" date="2023-10" db="EMBL/GenBank/DDBJ databases">
        <title>Genome assemblies of two species of porcelain crab, Petrolisthes cinctipes and Petrolisthes manimaculis (Anomura: Porcellanidae).</title>
        <authorList>
            <person name="Angst P."/>
        </authorList>
    </citation>
    <scope>NUCLEOTIDE SEQUENCE</scope>
    <source>
        <strain evidence="4">PB745_01</strain>
        <tissue evidence="4">Gill</tissue>
    </source>
</reference>
<dbReference type="GO" id="GO:0000786">
    <property type="term" value="C:nucleosome"/>
    <property type="evidence" value="ECO:0007669"/>
    <property type="project" value="InterPro"/>
</dbReference>
<dbReference type="InterPro" id="IPR007125">
    <property type="entry name" value="H2A/H2B/H3"/>
</dbReference>
<dbReference type="SUPFAM" id="SSF47113">
    <property type="entry name" value="Histone-fold"/>
    <property type="match status" value="1"/>
</dbReference>
<evidence type="ECO:0000256" key="1">
    <source>
        <dbReference type="ARBA" id="ARBA00010343"/>
    </source>
</evidence>
<dbReference type="GO" id="GO:0003677">
    <property type="term" value="F:DNA binding"/>
    <property type="evidence" value="ECO:0007669"/>
    <property type="project" value="InterPro"/>
</dbReference>
<dbReference type="PANTHER" id="PTHR11426">
    <property type="entry name" value="HISTONE H3"/>
    <property type="match status" value="1"/>
</dbReference>
<gene>
    <name evidence="4" type="ORF">Pcinc_036107</name>
</gene>
<evidence type="ECO:0000313" key="5">
    <source>
        <dbReference type="Proteomes" id="UP001286313"/>
    </source>
</evidence>
<dbReference type="Gene3D" id="1.10.20.10">
    <property type="entry name" value="Histone, subunit A"/>
    <property type="match status" value="1"/>
</dbReference>
<sequence>MTRRAQMTRKEGMVTSTPKKLMERQLLKEKSSSTSKTPGKRRRHQISMKPKHRTPEAKGKHRFRPGTRALKEIRHYQKSTQLLIPKLPFSRVVKEILQSFGPNYRLQSLALMALQEAAECYVIGVLEMANLCSIHAKRVTIYPADIRLARRIRGNN</sequence>
<comment type="similarity">
    <text evidence="1">Belongs to the histone H3 family.</text>
</comment>
<evidence type="ECO:0000313" key="4">
    <source>
        <dbReference type="EMBL" id="KAK3857654.1"/>
    </source>
</evidence>
<feature type="domain" description="Core Histone H2A/H2B/H3" evidence="3">
    <location>
        <begin position="65"/>
        <end position="152"/>
    </location>
</feature>
<evidence type="ECO:0000259" key="3">
    <source>
        <dbReference type="Pfam" id="PF00125"/>
    </source>
</evidence>
<dbReference type="CDD" id="cd22911">
    <property type="entry name" value="HFD_H3"/>
    <property type="match status" value="1"/>
</dbReference>
<dbReference type="Pfam" id="PF00125">
    <property type="entry name" value="Histone"/>
    <property type="match status" value="1"/>
</dbReference>
<dbReference type="EMBL" id="JAWQEG010005551">
    <property type="protein sequence ID" value="KAK3857654.1"/>
    <property type="molecule type" value="Genomic_DNA"/>
</dbReference>
<feature type="compositionally biased region" description="Basic residues" evidence="2">
    <location>
        <begin position="38"/>
        <end position="52"/>
    </location>
</feature>
<feature type="region of interest" description="Disordered" evidence="2">
    <location>
        <begin position="1"/>
        <end position="63"/>
    </location>
</feature>
<accession>A0AAE1EMN8</accession>
<dbReference type="SMART" id="SM00428">
    <property type="entry name" value="H3"/>
    <property type="match status" value="1"/>
</dbReference>
<feature type="compositionally biased region" description="Basic and acidic residues" evidence="2">
    <location>
        <begin position="20"/>
        <end position="31"/>
    </location>
</feature>
<dbReference type="FunFam" id="1.10.20.10:FF:000088">
    <property type="entry name" value="Histone H3-like centromeric protein CSE4"/>
    <property type="match status" value="1"/>
</dbReference>
<protein>
    <recommendedName>
        <fullName evidence="3">Core Histone H2A/H2B/H3 domain-containing protein</fullName>
    </recommendedName>
</protein>
<keyword evidence="5" id="KW-1185">Reference proteome</keyword>
<evidence type="ECO:0000256" key="2">
    <source>
        <dbReference type="SAM" id="MobiDB-lite"/>
    </source>
</evidence>
<name>A0AAE1EMN8_PETCI</name>
<organism evidence="4 5">
    <name type="scientific">Petrolisthes cinctipes</name>
    <name type="common">Flat porcelain crab</name>
    <dbReference type="NCBI Taxonomy" id="88211"/>
    <lineage>
        <taxon>Eukaryota</taxon>
        <taxon>Metazoa</taxon>
        <taxon>Ecdysozoa</taxon>
        <taxon>Arthropoda</taxon>
        <taxon>Crustacea</taxon>
        <taxon>Multicrustacea</taxon>
        <taxon>Malacostraca</taxon>
        <taxon>Eumalacostraca</taxon>
        <taxon>Eucarida</taxon>
        <taxon>Decapoda</taxon>
        <taxon>Pleocyemata</taxon>
        <taxon>Anomura</taxon>
        <taxon>Galatheoidea</taxon>
        <taxon>Porcellanidae</taxon>
        <taxon>Petrolisthes</taxon>
    </lineage>
</organism>
<dbReference type="GO" id="GO:0030527">
    <property type="term" value="F:structural constituent of chromatin"/>
    <property type="evidence" value="ECO:0007669"/>
    <property type="project" value="InterPro"/>
</dbReference>
<dbReference type="Proteomes" id="UP001286313">
    <property type="component" value="Unassembled WGS sequence"/>
</dbReference>
<dbReference type="AlphaFoldDB" id="A0AAE1EMN8"/>